<dbReference type="EMBL" id="JAJJMB010007553">
    <property type="protein sequence ID" value="KAI3929951.1"/>
    <property type="molecule type" value="Genomic_DNA"/>
</dbReference>
<keyword evidence="1" id="KW-1133">Transmembrane helix</keyword>
<feature type="transmembrane region" description="Helical" evidence="1">
    <location>
        <begin position="674"/>
        <end position="692"/>
    </location>
</feature>
<keyword evidence="2" id="KW-0732">Signal</keyword>
<evidence type="ECO:0000313" key="3">
    <source>
        <dbReference type="EMBL" id="KAI3929951.1"/>
    </source>
</evidence>
<feature type="transmembrane region" description="Helical" evidence="1">
    <location>
        <begin position="895"/>
        <end position="915"/>
    </location>
</feature>
<evidence type="ECO:0000313" key="4">
    <source>
        <dbReference type="Proteomes" id="UP001202328"/>
    </source>
</evidence>
<proteinExistence type="predicted"/>
<comment type="caution">
    <text evidence="3">The sequence shown here is derived from an EMBL/GenBank/DDBJ whole genome shotgun (WGS) entry which is preliminary data.</text>
</comment>
<sequence length="1103" mass="122248">MVLLKLLQSTMCLMMMFIIPIEPTVLVHFDQVPESRMKSSIAVFRYSIVGLNGSQICTSKHWCSISCQIDDQILRHCPNDHIMLRNLSLNRSHNFRVSVTTLDGDRNSSAYKWFIDTIPPTASITSETTYTNAMRVSIDITFSEACTKGGGFKCLNASTCDVLVNGPAEVNASTLEMVEHDIEYRVMVEFSAAGVYGRVVVKMADMFCTDEAGNQFRRTNESVLILHFDRRPVDTGLWTTIPSYELKIGEVPRTVLATNKMEDLEFYLDFSSPVVNSTDDIQSVLYANFGSLVPIKTNGHGGRRFVFRLVNVTKTDFITVKVQPSLIIGQSGTAASSVAPIAFMYDITRPSVRLTTRFRGVTTKESNIQVVAEFSEPVFGFQTSGVEVVGGSITRFEEHTKTMYSLVILGGTESEISVFIPEGKANDISGNLNLASNQLEIRQYSTPAISALLHSFVTAGILATSLAAAVLTLSSTNLAAIGALSSGTSNIVISDPSMNLLGMVGHLQIFVFSDRMSRSLPLEYTETTKGLRWLIPCEDLPWKKEKSSIWHYYSLSNNENELSLNQQDELATMNGSEISGLQELPNVSIRNTSYGQPLDADEYFIHFMRQEPLAAMYLMAAENYTGWRDLEMNLFWLGIGCGGLLITHFLVVLLLTRRTGTSVHWTLSVPRFELFLLILILPCISQSAAFVLRGHTMAGIITGALLLAIPVAVILSVSLFLIVAIFTSNFILYKEITYTNDIKPWHTKMLDLFIGNTTQGKWFYKEGLPSSFLPRFGLLFEDRKGPPIIVSVNHNDSNNVHKWTYSSESGIGRMKVVNIVKDSEEAKISISTKLLGCSRSAYVILDLLRRVTLGFISGAYSSPRSSQSIVAFSLTVVQLLCLFSLRPYIRRGIHVAESISLLCEAAIFGLFIYMGHKSFFEDRTMGIIMLILLFTNFLAQLVNEWYAQIKCLLELPQLGNISFSLGVKCVANGLILPFLPRKHWPRFLPGSSQPKTGLVPVIPLGSETRDIGARHIDHPLSAMSATFVPVPSPGSSSVTKIQAQVPMSSKTQFVQKEVEEQRLKGIVLETNNEARKLRQLAKASFPGFPVVEVGSCSYSQESN</sequence>
<keyword evidence="1" id="KW-0472">Membrane</keyword>
<keyword evidence="4" id="KW-1185">Reference proteome</keyword>
<dbReference type="Proteomes" id="UP001202328">
    <property type="component" value="Unassembled WGS sequence"/>
</dbReference>
<feature type="transmembrane region" description="Helical" evidence="1">
    <location>
        <begin position="958"/>
        <end position="979"/>
    </location>
</feature>
<evidence type="ECO:0000256" key="2">
    <source>
        <dbReference type="SAM" id="SignalP"/>
    </source>
</evidence>
<feature type="transmembrane region" description="Helical" evidence="1">
    <location>
        <begin position="698"/>
        <end position="726"/>
    </location>
</feature>
<evidence type="ECO:0008006" key="5">
    <source>
        <dbReference type="Google" id="ProtNLM"/>
    </source>
</evidence>
<dbReference type="PANTHER" id="PTHR34677">
    <property type="match status" value="1"/>
</dbReference>
<feature type="signal peptide" evidence="2">
    <location>
        <begin position="1"/>
        <end position="23"/>
    </location>
</feature>
<feature type="transmembrane region" description="Helical" evidence="1">
    <location>
        <begin position="634"/>
        <end position="654"/>
    </location>
</feature>
<reference evidence="3" key="1">
    <citation type="submission" date="2022-04" db="EMBL/GenBank/DDBJ databases">
        <title>A functionally conserved STORR gene fusion in Papaver species that diverged 16.8 million years ago.</title>
        <authorList>
            <person name="Catania T."/>
        </authorList>
    </citation>
    <scope>NUCLEOTIDE SEQUENCE</scope>
    <source>
        <strain evidence="3">S-188037</strain>
    </source>
</reference>
<dbReference type="PANTHER" id="PTHR34677:SF3">
    <property type="entry name" value="BACTERIAL IG-LIKE DOMAIN-CONTAINING PROTEIN"/>
    <property type="match status" value="1"/>
</dbReference>
<feature type="transmembrane region" description="Helical" evidence="1">
    <location>
        <begin position="927"/>
        <end position="946"/>
    </location>
</feature>
<organism evidence="3 4">
    <name type="scientific">Papaver atlanticum</name>
    <dbReference type="NCBI Taxonomy" id="357466"/>
    <lineage>
        <taxon>Eukaryota</taxon>
        <taxon>Viridiplantae</taxon>
        <taxon>Streptophyta</taxon>
        <taxon>Embryophyta</taxon>
        <taxon>Tracheophyta</taxon>
        <taxon>Spermatophyta</taxon>
        <taxon>Magnoliopsida</taxon>
        <taxon>Ranunculales</taxon>
        <taxon>Papaveraceae</taxon>
        <taxon>Papaveroideae</taxon>
        <taxon>Papaver</taxon>
    </lineage>
</organism>
<gene>
    <name evidence="3" type="ORF">MKW98_004105</name>
</gene>
<feature type="chain" id="PRO_5042032401" description="Bacterial Ig-like domain-containing protein" evidence="2">
    <location>
        <begin position="24"/>
        <end position="1103"/>
    </location>
</feature>
<accession>A0AAD4XNT1</accession>
<name>A0AAD4XNT1_9MAGN</name>
<evidence type="ECO:0000256" key="1">
    <source>
        <dbReference type="SAM" id="Phobius"/>
    </source>
</evidence>
<keyword evidence="1" id="KW-0812">Transmembrane</keyword>
<dbReference type="AlphaFoldDB" id="A0AAD4XNT1"/>
<protein>
    <recommendedName>
        <fullName evidence="5">Bacterial Ig-like domain-containing protein</fullName>
    </recommendedName>
</protein>